<name>A0ACC3TEK6_9ASCO</name>
<comment type="caution">
    <text evidence="1">The sequence shown here is derived from an EMBL/GenBank/DDBJ whole genome shotgun (WGS) entry which is preliminary data.</text>
</comment>
<gene>
    <name evidence="1" type="ORF">V1517DRAFT_48434</name>
</gene>
<organism evidence="1 2">
    <name type="scientific">Lipomyces orientalis</name>
    <dbReference type="NCBI Taxonomy" id="1233043"/>
    <lineage>
        <taxon>Eukaryota</taxon>
        <taxon>Fungi</taxon>
        <taxon>Dikarya</taxon>
        <taxon>Ascomycota</taxon>
        <taxon>Saccharomycotina</taxon>
        <taxon>Lipomycetes</taxon>
        <taxon>Lipomycetales</taxon>
        <taxon>Lipomycetaceae</taxon>
        <taxon>Lipomyces</taxon>
    </lineage>
</organism>
<evidence type="ECO:0000313" key="1">
    <source>
        <dbReference type="EMBL" id="KAK9319396.1"/>
    </source>
</evidence>
<dbReference type="Proteomes" id="UP001489719">
    <property type="component" value="Unassembled WGS sequence"/>
</dbReference>
<keyword evidence="2" id="KW-1185">Reference proteome</keyword>
<accession>A0ACC3TEK6</accession>
<protein>
    <submittedName>
        <fullName evidence="1">Major facilitator superfamily domain-containing protein</fullName>
    </submittedName>
</protein>
<evidence type="ECO:0000313" key="2">
    <source>
        <dbReference type="Proteomes" id="UP001489719"/>
    </source>
</evidence>
<reference evidence="2" key="1">
    <citation type="journal article" date="2024" name="Front. Bioeng. Biotechnol.">
        <title>Genome-scale model development and genomic sequencing of the oleaginous clade Lipomyces.</title>
        <authorList>
            <person name="Czajka J.J."/>
            <person name="Han Y."/>
            <person name="Kim J."/>
            <person name="Mondo S.J."/>
            <person name="Hofstad B.A."/>
            <person name="Robles A."/>
            <person name="Haridas S."/>
            <person name="Riley R."/>
            <person name="LaButti K."/>
            <person name="Pangilinan J."/>
            <person name="Andreopoulos W."/>
            <person name="Lipzen A."/>
            <person name="Yan J."/>
            <person name="Wang M."/>
            <person name="Ng V."/>
            <person name="Grigoriev I.V."/>
            <person name="Spatafora J.W."/>
            <person name="Magnuson J.K."/>
            <person name="Baker S.E."/>
            <person name="Pomraning K.R."/>
        </authorList>
    </citation>
    <scope>NUCLEOTIDE SEQUENCE [LARGE SCALE GENOMIC DNA]</scope>
    <source>
        <strain evidence="2">CBS 10300</strain>
    </source>
</reference>
<proteinExistence type="predicted"/>
<dbReference type="EMBL" id="MU970191">
    <property type="protein sequence ID" value="KAK9319396.1"/>
    <property type="molecule type" value="Genomic_DNA"/>
</dbReference>
<sequence>MATDSNEASTEVDGVGSKEVFETNSSKRVRFTFTPEDYKPAKAYRLLSYLWDAFGKAPEERQFVLRLDFFMFIYSLISYIIKNIDQNNISNAFVSGMQTDLKLYGQQRNLFTTFFNMGYLLGSLPGQIIITSGVRPSHYIPACELLWSTFVMCIAACNSATPIYGLRFLEGLAESAIFPSFNLVIGSWYTPSELGKRMCLFEMSGQAASMFSGYIQAGVYNSMNGRYGIAGWRWLFIIDGIISFPVAIAGFFQVPDFPTNTRAWYLTEHHRDYAVQRMAALGRKPIERLTLKRFCKISTSWRPYLFQLPYNVLGFAQYTGYFNLWLQSLKKYSVTQLNIIPTGGNAIGLVTAYLVANLSDLTRTRWPWMILAASFSLLGSIILEIWNQYPSKVTTQVVMFAQMIAFASSPHQPLCIAWMTESFQDSAITRGLVLGFGNTISYAMNAWLPLVLFPTPEAPHYKYGYQAAIGFCCGDYLSIAVFWYAVRWDCKRNGMILNEYGLAVDRDEVYEGTVENQNLEMMKQDEHMVTASSL</sequence>